<keyword evidence="4 5" id="KW-0326">Glycosidase</keyword>
<evidence type="ECO:0000256" key="4">
    <source>
        <dbReference type="ARBA" id="ARBA00023295"/>
    </source>
</evidence>
<dbReference type="SUPFAM" id="SSF51011">
    <property type="entry name" value="Glycosyl hydrolase domain"/>
    <property type="match status" value="1"/>
</dbReference>
<accession>F4QI82</accession>
<dbReference type="FunFam" id="3.20.20.70:FF:000197">
    <property type="entry name" value="Alpha-galactosidase"/>
    <property type="match status" value="1"/>
</dbReference>
<evidence type="ECO:0000259" key="7">
    <source>
        <dbReference type="Pfam" id="PF17801"/>
    </source>
</evidence>
<evidence type="ECO:0000256" key="5">
    <source>
        <dbReference type="RuleBase" id="RU361168"/>
    </source>
</evidence>
<evidence type="ECO:0000313" key="8">
    <source>
        <dbReference type="EMBL" id="EGF91720.1"/>
    </source>
</evidence>
<feature type="domain" description="Alpha galactosidase C-terminal" evidence="7">
    <location>
        <begin position="424"/>
        <end position="495"/>
    </location>
</feature>
<dbReference type="Proteomes" id="UP000006512">
    <property type="component" value="Unassembled WGS sequence"/>
</dbReference>
<dbReference type="PANTHER" id="PTHR11452:SF75">
    <property type="entry name" value="ALPHA-GALACTOSIDASE MEL1"/>
    <property type="match status" value="1"/>
</dbReference>
<evidence type="ECO:0000313" key="9">
    <source>
        <dbReference type="Proteomes" id="UP000006512"/>
    </source>
</evidence>
<dbReference type="OrthoDB" id="9807519at2"/>
<dbReference type="Pfam" id="PF17801">
    <property type="entry name" value="Melibiase_C"/>
    <property type="match status" value="1"/>
</dbReference>
<evidence type="ECO:0000256" key="1">
    <source>
        <dbReference type="ARBA" id="ARBA00009743"/>
    </source>
</evidence>
<dbReference type="PANTHER" id="PTHR11452">
    <property type="entry name" value="ALPHA-GALACTOSIDASE/ALPHA-N-ACETYLGALACTOSAMINIDASE"/>
    <property type="match status" value="1"/>
</dbReference>
<evidence type="ECO:0000256" key="3">
    <source>
        <dbReference type="ARBA" id="ARBA00022801"/>
    </source>
</evidence>
<dbReference type="STRING" id="715226.ABI_01500"/>
<dbReference type="EC" id="3.2.1.22" evidence="5"/>
<dbReference type="InterPro" id="IPR013785">
    <property type="entry name" value="Aldolase_TIM"/>
</dbReference>
<dbReference type="SUPFAM" id="SSF51445">
    <property type="entry name" value="(Trans)glycosidases"/>
    <property type="match status" value="1"/>
</dbReference>
<dbReference type="InterPro" id="IPR013780">
    <property type="entry name" value="Glyco_hydro_b"/>
</dbReference>
<keyword evidence="2 6" id="KW-0732">Signal</keyword>
<evidence type="ECO:0000256" key="2">
    <source>
        <dbReference type="ARBA" id="ARBA00022729"/>
    </source>
</evidence>
<keyword evidence="5" id="KW-1015">Disulfide bond</keyword>
<dbReference type="InterPro" id="IPR017853">
    <property type="entry name" value="GH"/>
</dbReference>
<gene>
    <name evidence="8" type="ORF">ABI_01500</name>
</gene>
<feature type="chain" id="PRO_5003320863" description="Alpha-galactosidase" evidence="6">
    <location>
        <begin position="21"/>
        <end position="496"/>
    </location>
</feature>
<dbReference type="eggNOG" id="COG1501">
    <property type="taxonomic scope" value="Bacteria"/>
</dbReference>
<dbReference type="GO" id="GO:0005975">
    <property type="term" value="P:carbohydrate metabolic process"/>
    <property type="evidence" value="ECO:0007669"/>
    <property type="project" value="InterPro"/>
</dbReference>
<dbReference type="Gene3D" id="2.60.40.1180">
    <property type="entry name" value="Golgi alpha-mannosidase II"/>
    <property type="match status" value="1"/>
</dbReference>
<dbReference type="Pfam" id="PF16499">
    <property type="entry name" value="Melibiase_2"/>
    <property type="match status" value="1"/>
</dbReference>
<dbReference type="RefSeq" id="WP_006270883.1">
    <property type="nucleotide sequence ID" value="NZ_GL883077.1"/>
</dbReference>
<dbReference type="InterPro" id="IPR041233">
    <property type="entry name" value="Melibiase_C"/>
</dbReference>
<comment type="similarity">
    <text evidence="1 5">Belongs to the glycosyl hydrolase 27 family.</text>
</comment>
<dbReference type="InterPro" id="IPR002241">
    <property type="entry name" value="Glyco_hydro_27"/>
</dbReference>
<protein>
    <recommendedName>
        <fullName evidence="5">Alpha-galactosidase</fullName>
        <ecNumber evidence="5">3.2.1.22</ecNumber>
    </recommendedName>
    <alternativeName>
        <fullName evidence="5">Melibiase</fullName>
    </alternativeName>
</protein>
<comment type="catalytic activity">
    <reaction evidence="5">
        <text>Hydrolysis of terminal, non-reducing alpha-D-galactose residues in alpha-D-galactosides, including galactose oligosaccharides, galactomannans and galactolipids.</text>
        <dbReference type="EC" id="3.2.1.22"/>
    </reaction>
</comment>
<dbReference type="InterPro" id="IPR000111">
    <property type="entry name" value="Glyco_hydro_27/36_CS"/>
</dbReference>
<keyword evidence="9" id="KW-1185">Reference proteome</keyword>
<dbReference type="EMBL" id="GL883077">
    <property type="protein sequence ID" value="EGF91720.1"/>
    <property type="molecule type" value="Genomic_DNA"/>
</dbReference>
<keyword evidence="3 5" id="KW-0378">Hydrolase</keyword>
<dbReference type="HOGENOM" id="CLU_013093_1_2_5"/>
<sequence length="496" mass="53855">MRPWTLATALSLVLAAPAWAGPPVGGWVFDSSPNFPGFTRLVVAEKAGKVSGTLTSRWYGDLPLTEPRVEGDTLIFKLYNGNPRVTMTDIVVAPEGGSVRMTGKVWYQDFAITAHKGTTKELKSFDFPTYPLPEERVVAQKSLAPRPPMGWSSWNKFATNIDDTTIRQIADAMVSSGLRDAGYIYVNIDDGWQGERDAAGVLHPNAHFPDMKDLADYVHARGLKLGLYSGPGPKTCAGYEGAYGHVAQDARTFAEWGVDYLKYDLCSGEAFYNTAETVYATYQQMGEALKAPGRDIVYSLCQYGRFDVGSWGRDVGGHLWRTTGDIEDTYAKMSSIGFDKNGVPNHTGPNGWNDPDMLEVGNGGMTHDEYRTHMSLWALLAAPLILGNDVRDMTPETVALLTNSEVIAVDQDPLGAQGLPVKKDGAAEIWVKPLSNGKAVGLFNRGETPLTITGTWTELCISGASVRDLWTGTETSAGDGFSYVIPPHGAVLVKVK</sequence>
<dbReference type="CDD" id="cd14792">
    <property type="entry name" value="GH27"/>
    <property type="match status" value="1"/>
</dbReference>
<reference evidence="9" key="1">
    <citation type="submission" date="2011-03" db="EMBL/GenBank/DDBJ databases">
        <title>Draft genome sequence of Brevundimonas diminuta.</title>
        <authorList>
            <person name="Brown P.J.B."/>
            <person name="Buechlein A."/>
            <person name="Hemmerich C."/>
            <person name="Brun Y.V."/>
        </authorList>
    </citation>
    <scope>NUCLEOTIDE SEQUENCE [LARGE SCALE GENOMIC DNA]</scope>
    <source>
        <strain evidence="9">C19</strain>
    </source>
</reference>
<dbReference type="PRINTS" id="PR00740">
    <property type="entry name" value="GLHYDRLASE27"/>
</dbReference>
<dbReference type="AlphaFoldDB" id="F4QI82"/>
<evidence type="ECO:0000256" key="6">
    <source>
        <dbReference type="SAM" id="SignalP"/>
    </source>
</evidence>
<dbReference type="Gene3D" id="3.20.20.70">
    <property type="entry name" value="Aldolase class I"/>
    <property type="match status" value="1"/>
</dbReference>
<proteinExistence type="inferred from homology"/>
<feature type="signal peptide" evidence="6">
    <location>
        <begin position="1"/>
        <end position="20"/>
    </location>
</feature>
<dbReference type="GO" id="GO:0004557">
    <property type="term" value="F:alpha-galactosidase activity"/>
    <property type="evidence" value="ECO:0007669"/>
    <property type="project" value="UniProtKB-EC"/>
</dbReference>
<name>F4QI82_9CAUL</name>
<organism evidence="8 9">
    <name type="scientific">Asticcacaulis biprosthecium C19</name>
    <dbReference type="NCBI Taxonomy" id="715226"/>
    <lineage>
        <taxon>Bacteria</taxon>
        <taxon>Pseudomonadati</taxon>
        <taxon>Pseudomonadota</taxon>
        <taxon>Alphaproteobacteria</taxon>
        <taxon>Caulobacterales</taxon>
        <taxon>Caulobacteraceae</taxon>
        <taxon>Asticcacaulis</taxon>
    </lineage>
</organism>
<dbReference type="PROSITE" id="PS00512">
    <property type="entry name" value="ALPHA_GALACTOSIDASE"/>
    <property type="match status" value="1"/>
</dbReference>